<evidence type="ECO:0000313" key="1">
    <source>
        <dbReference type="EMBL" id="RSU03513.1"/>
    </source>
</evidence>
<dbReference type="EMBL" id="NGJY01000002">
    <property type="protein sequence ID" value="RSU03513.1"/>
    <property type="molecule type" value="Genomic_DNA"/>
</dbReference>
<dbReference type="Proteomes" id="UP000287101">
    <property type="component" value="Unassembled WGS sequence"/>
</dbReference>
<name>A0A430A8R9_9ENTE</name>
<keyword evidence="2" id="KW-1185">Reference proteome</keyword>
<reference evidence="1 2" key="1">
    <citation type="submission" date="2017-05" db="EMBL/GenBank/DDBJ databases">
        <title>Vagococcus spp. assemblies.</title>
        <authorList>
            <person name="Gulvik C.A."/>
        </authorList>
    </citation>
    <scope>NUCLEOTIDE SEQUENCE [LARGE SCALE GENOMIC DNA]</scope>
    <source>
        <strain evidence="1 2">CCUG 41755</strain>
    </source>
</reference>
<evidence type="ECO:0000313" key="2">
    <source>
        <dbReference type="Proteomes" id="UP000287101"/>
    </source>
</evidence>
<dbReference type="RefSeq" id="WP_126831723.1">
    <property type="nucleotide sequence ID" value="NZ_CBCRYB010000001.1"/>
</dbReference>
<comment type="caution">
    <text evidence="1">The sequence shown here is derived from an EMBL/GenBank/DDBJ whole genome shotgun (WGS) entry which is preliminary data.</text>
</comment>
<protein>
    <submittedName>
        <fullName evidence="1">Uncharacterized protein</fullName>
    </submittedName>
</protein>
<sequence length="81" mass="9146">MPLTDDVLSITGDGISFKEKTTTFPHTLGHLLELHATIENLITESLADSSATEFYSLYKFSLPSEDILNYQHYVTLYFKAT</sequence>
<proteinExistence type="predicted"/>
<organism evidence="1 2">
    <name type="scientific">Vagococcus fessus</name>
    <dbReference type="NCBI Taxonomy" id="120370"/>
    <lineage>
        <taxon>Bacteria</taxon>
        <taxon>Bacillati</taxon>
        <taxon>Bacillota</taxon>
        <taxon>Bacilli</taxon>
        <taxon>Lactobacillales</taxon>
        <taxon>Enterococcaceae</taxon>
        <taxon>Vagococcus</taxon>
    </lineage>
</organism>
<gene>
    <name evidence="1" type="ORF">CBF31_07315</name>
</gene>
<dbReference type="AlphaFoldDB" id="A0A430A8R9"/>
<accession>A0A430A8R9</accession>